<feature type="region of interest" description="Disordered" evidence="1">
    <location>
        <begin position="1"/>
        <end position="41"/>
    </location>
</feature>
<feature type="compositionally biased region" description="Polar residues" evidence="1">
    <location>
        <begin position="8"/>
        <end position="41"/>
    </location>
</feature>
<dbReference type="RefSeq" id="WP_252780545.1">
    <property type="nucleotide sequence ID" value="NZ_CP097478.1"/>
</dbReference>
<proteinExistence type="predicted"/>
<sequence>MNPVRVSNVGQPRQQLGTPTNATSGQSSTQFANNHYQGVSQPQAGGNNVNGILQASDQPVAQTITGLAHPSGTGNVASLASSQSIPATNRTTQQRLTKTKHPTAINRHHQAAHVRRSGLGEHAVSFGVAGATGLLFLAHLGRQLRKKHHKR</sequence>
<gene>
    <name evidence="3" type="ORF">M8332_02150</name>
</gene>
<keyword evidence="2" id="KW-0812">Transmembrane</keyword>
<keyword evidence="2" id="KW-0472">Membrane</keyword>
<dbReference type="Proteomes" id="UP001057532">
    <property type="component" value="Chromosome"/>
</dbReference>
<evidence type="ECO:0000313" key="4">
    <source>
        <dbReference type="Proteomes" id="UP001057532"/>
    </source>
</evidence>
<accession>A0ABY5C6J0</accession>
<evidence type="ECO:0000313" key="3">
    <source>
        <dbReference type="EMBL" id="USS93674.1"/>
    </source>
</evidence>
<evidence type="ECO:0000256" key="1">
    <source>
        <dbReference type="SAM" id="MobiDB-lite"/>
    </source>
</evidence>
<keyword evidence="2" id="KW-1133">Transmembrane helix</keyword>
<reference evidence="3" key="1">
    <citation type="submission" date="2022-05" db="EMBL/GenBank/DDBJ databases">
        <authorList>
            <person name="Oliphant S.A."/>
            <person name="Watson-Haigh N.S."/>
            <person name="Sumby K.M."/>
            <person name="Gardner J.M."/>
            <person name="Jiranek V."/>
        </authorList>
    </citation>
    <scope>NUCLEOTIDE SEQUENCE</scope>
    <source>
        <strain evidence="3">Ru20-1</strain>
    </source>
</reference>
<keyword evidence="4" id="KW-1185">Reference proteome</keyword>
<dbReference type="EMBL" id="CP097478">
    <property type="protein sequence ID" value="USS93674.1"/>
    <property type="molecule type" value="Genomic_DNA"/>
</dbReference>
<evidence type="ECO:0008006" key="5">
    <source>
        <dbReference type="Google" id="ProtNLM"/>
    </source>
</evidence>
<feature type="transmembrane region" description="Helical" evidence="2">
    <location>
        <begin position="123"/>
        <end position="141"/>
    </location>
</feature>
<protein>
    <recommendedName>
        <fullName evidence="5">Gram-positive cocci surface proteins LPxTG domain-containing protein</fullName>
    </recommendedName>
</protein>
<organism evidence="3 4">
    <name type="scientific">Fructilactobacillus ixorae</name>
    <dbReference type="NCBI Taxonomy" id="1750535"/>
    <lineage>
        <taxon>Bacteria</taxon>
        <taxon>Bacillati</taxon>
        <taxon>Bacillota</taxon>
        <taxon>Bacilli</taxon>
        <taxon>Lactobacillales</taxon>
        <taxon>Lactobacillaceae</taxon>
        <taxon>Fructilactobacillus</taxon>
    </lineage>
</organism>
<name>A0ABY5C6J0_9LACO</name>
<evidence type="ECO:0000256" key="2">
    <source>
        <dbReference type="SAM" id="Phobius"/>
    </source>
</evidence>